<organism evidence="2 3">
    <name type="scientific">Adhaeribacter radiodurans</name>
    <dbReference type="NCBI Taxonomy" id="2745197"/>
    <lineage>
        <taxon>Bacteria</taxon>
        <taxon>Pseudomonadati</taxon>
        <taxon>Bacteroidota</taxon>
        <taxon>Cytophagia</taxon>
        <taxon>Cytophagales</taxon>
        <taxon>Hymenobacteraceae</taxon>
        <taxon>Adhaeribacter</taxon>
    </lineage>
</organism>
<feature type="signal peptide" evidence="1">
    <location>
        <begin position="1"/>
        <end position="16"/>
    </location>
</feature>
<protein>
    <submittedName>
        <fullName evidence="2">Uncharacterized protein</fullName>
    </submittedName>
</protein>
<reference evidence="2 3" key="1">
    <citation type="submission" date="2020-08" db="EMBL/GenBank/DDBJ databases">
        <title>Adhaeribacter dokdonensis sp. nov., isolated from the rhizosphere of Elymus tsukushiensis, a plant native to the Dokdo Islands, Republic of Korea.</title>
        <authorList>
            <person name="Ghim S.Y."/>
        </authorList>
    </citation>
    <scope>NUCLEOTIDE SEQUENCE [LARGE SCALE GENOMIC DNA]</scope>
    <source>
        <strain evidence="2 3">KUDC8001</strain>
    </source>
</reference>
<evidence type="ECO:0000256" key="1">
    <source>
        <dbReference type="SAM" id="SignalP"/>
    </source>
</evidence>
<keyword evidence="1" id="KW-0732">Signal</keyword>
<dbReference type="Proteomes" id="UP000514509">
    <property type="component" value="Chromosome"/>
</dbReference>
<accession>A0A7L7L7G4</accession>
<feature type="chain" id="PRO_5029764233" evidence="1">
    <location>
        <begin position="17"/>
        <end position="309"/>
    </location>
</feature>
<name>A0A7L7L7G4_9BACT</name>
<proteinExistence type="predicted"/>
<dbReference type="AlphaFoldDB" id="A0A7L7L7G4"/>
<evidence type="ECO:0000313" key="2">
    <source>
        <dbReference type="EMBL" id="QMU28766.1"/>
    </source>
</evidence>
<evidence type="ECO:0000313" key="3">
    <source>
        <dbReference type="Proteomes" id="UP000514509"/>
    </source>
</evidence>
<sequence>MKSLFLLLLLPVLCSAQTPNYLEYHQQIIQAEEYLVARQFSESLKIYRHLTATYPHVFLRDLKVAAQLAAYSQDTANLYFFLEIAMQKGWTYQQIRKRETFQQFKSEPKFKKLQANKDQFQKAFEKNINLALKAEIKQMLTADQKRALRVALTPGKRWRERYTKQKFVPHNRAQVRRINQIMDQVGYPGEKIIGDHSWATVLISHNEHDSIYRELRPKLYAAFERGEISAIELAIIESWRCVVDTGGKDKAFVIWEQEISQPEATHADSLRSTIGLRNIALNNRLLDLEKELKIKFYLSPSHGGRIKVK</sequence>
<dbReference type="KEGG" id="add:HUW48_12295"/>
<gene>
    <name evidence="2" type="ORF">HUW48_12295</name>
</gene>
<keyword evidence="3" id="KW-1185">Reference proteome</keyword>
<dbReference type="EMBL" id="CP055153">
    <property type="protein sequence ID" value="QMU28766.1"/>
    <property type="molecule type" value="Genomic_DNA"/>
</dbReference>
<dbReference type="RefSeq" id="WP_182415949.1">
    <property type="nucleotide sequence ID" value="NZ_CP055153.1"/>
</dbReference>